<proteinExistence type="predicted"/>
<sequence length="220" mass="24556">MLRLSFVTGTEPGKWLERYRSRHPQGLEAWGSEDPLKELLQGLSEIVLLRLPDPRLFPGAELDARFHLVRLYEESPGVAVPKESVYAEVGQPLTQADIADEPCHWEPGSDGVIDVSAVREGLSIVAANVGVVKAPGPLLKTLSKKLVRPLPFVDGEPTPIALVWLKEKDSPEIQDFVAVARGRRASSSRGEVKKKRTAREKTLAKQQRRKNHNPVKKRRR</sequence>
<dbReference type="OrthoDB" id="3388207at2"/>
<feature type="region of interest" description="Disordered" evidence="1">
    <location>
        <begin position="181"/>
        <end position="220"/>
    </location>
</feature>
<reference evidence="2 3" key="1">
    <citation type="submission" date="2016-10" db="EMBL/GenBank/DDBJ databases">
        <authorList>
            <person name="de Groot N.N."/>
        </authorList>
    </citation>
    <scope>NUCLEOTIDE SEQUENCE [LARGE SCALE GENOMIC DNA]</scope>
    <source>
        <strain>J11</strain>
        <strain evidence="3">PG 39</strain>
    </source>
</reference>
<dbReference type="STRING" id="185761.SAMN05660282_00950"/>
<dbReference type="AlphaFoldDB" id="A0A1I2S3A7"/>
<name>A0A1I2S3A7_9CORY</name>
<dbReference type="SUPFAM" id="SSF53850">
    <property type="entry name" value="Periplasmic binding protein-like II"/>
    <property type="match status" value="1"/>
</dbReference>
<dbReference type="Proteomes" id="UP000199065">
    <property type="component" value="Unassembled WGS sequence"/>
</dbReference>
<dbReference type="EMBL" id="FOPJ01000004">
    <property type="protein sequence ID" value="SFG45307.1"/>
    <property type="molecule type" value="Genomic_DNA"/>
</dbReference>
<evidence type="ECO:0000313" key="2">
    <source>
        <dbReference type="EMBL" id="SFG45307.1"/>
    </source>
</evidence>
<dbReference type="RefSeq" id="WP_092284947.1">
    <property type="nucleotide sequence ID" value="NZ_FOPJ01000004.1"/>
</dbReference>
<evidence type="ECO:0000256" key="1">
    <source>
        <dbReference type="SAM" id="MobiDB-lite"/>
    </source>
</evidence>
<organism evidence="2 3">
    <name type="scientific">Corynebacterium spheniscorum</name>
    <dbReference type="NCBI Taxonomy" id="185761"/>
    <lineage>
        <taxon>Bacteria</taxon>
        <taxon>Bacillati</taxon>
        <taxon>Actinomycetota</taxon>
        <taxon>Actinomycetes</taxon>
        <taxon>Mycobacteriales</taxon>
        <taxon>Corynebacteriaceae</taxon>
        <taxon>Corynebacterium</taxon>
    </lineage>
</organism>
<evidence type="ECO:0000313" key="3">
    <source>
        <dbReference type="Proteomes" id="UP000199065"/>
    </source>
</evidence>
<accession>A0A1I2S3A7</accession>
<feature type="compositionally biased region" description="Basic residues" evidence="1">
    <location>
        <begin position="181"/>
        <end position="198"/>
    </location>
</feature>
<keyword evidence="3" id="KW-1185">Reference proteome</keyword>
<gene>
    <name evidence="2" type="ORF">SAMN05660282_00950</name>
</gene>
<feature type="compositionally biased region" description="Basic residues" evidence="1">
    <location>
        <begin position="206"/>
        <end position="220"/>
    </location>
</feature>
<protein>
    <recommendedName>
        <fullName evidence="4">LysR substrate binding domain-containing protein</fullName>
    </recommendedName>
</protein>
<evidence type="ECO:0008006" key="4">
    <source>
        <dbReference type="Google" id="ProtNLM"/>
    </source>
</evidence>